<dbReference type="RefSeq" id="WP_232308573.1">
    <property type="nucleotide sequence ID" value="NZ_CP009515.1"/>
</dbReference>
<keyword evidence="2" id="KW-1003">Cell membrane</keyword>
<feature type="domain" description="Mechanosensitive ion channel MscS" evidence="8">
    <location>
        <begin position="94"/>
        <end position="154"/>
    </location>
</feature>
<evidence type="ECO:0000256" key="4">
    <source>
        <dbReference type="ARBA" id="ARBA00022989"/>
    </source>
</evidence>
<dbReference type="KEGG" id="mls:MSLAZ_2536"/>
<dbReference type="HOGENOM" id="CLU_058175_0_0_2"/>
<protein>
    <submittedName>
        <fullName evidence="9">Mechanosensitive ion channel family protein</fullName>
    </submittedName>
</protein>
<evidence type="ECO:0000256" key="7">
    <source>
        <dbReference type="SAM" id="Phobius"/>
    </source>
</evidence>
<keyword evidence="3 7" id="KW-0812">Transmembrane</keyword>
<dbReference type="SUPFAM" id="SSF82689">
    <property type="entry name" value="Mechanosensitive channel protein MscS (YggB), C-terminal domain"/>
    <property type="match status" value="1"/>
</dbReference>
<evidence type="ECO:0000256" key="3">
    <source>
        <dbReference type="ARBA" id="ARBA00022692"/>
    </source>
</evidence>
<feature type="transmembrane region" description="Helical" evidence="7">
    <location>
        <begin position="6"/>
        <end position="28"/>
    </location>
</feature>
<evidence type="ECO:0000256" key="6">
    <source>
        <dbReference type="SAM" id="Coils"/>
    </source>
</evidence>
<sequence length="402" mass="45443">MSYLSQIFGDYLVSIITVAVTFFLIFSVDRLLVRTKIIHKDIKFTKQLIQLIILSIGLIFIVFSLPISSQYKDSILSLLGLLAGATIALSSTTFIANAMSGIMLRIIKPFRIGDYIESETVFGRVTDIHILHTEVQSIDRDLVTIPNLKLVSNSLKTIRTSGTIIYTCVSLGYDVSRQKIEKNLLIAAEKTGLETPFVHVLELGDFSVTYKVGGLLKNVDSLITTRSDFKKAVLDSLHKVDIEIVSPNFMNQRILNEGAVFIPPKEPVKAELVEKPLEKKPEEVIFDKAIEAEILGRIGYFLEVLDKKEKEFEQQISSVSEEDKKADLKTKLEFIKSNKEDVKTELEAMKKQIGEAEEIIEPDTRSRKLQSLNLKADHLDIRRKMLEKELKEIWVKEEAGKA</sequence>
<dbReference type="InterPro" id="IPR006685">
    <property type="entry name" value="MscS_channel_2nd"/>
</dbReference>
<dbReference type="InterPro" id="IPR010920">
    <property type="entry name" value="LSM_dom_sf"/>
</dbReference>
<keyword evidence="4 7" id="KW-1133">Transmembrane helix</keyword>
<dbReference type="GO" id="GO:0055085">
    <property type="term" value="P:transmembrane transport"/>
    <property type="evidence" value="ECO:0007669"/>
    <property type="project" value="InterPro"/>
</dbReference>
<feature type="coiled-coil region" evidence="6">
    <location>
        <begin position="302"/>
        <end position="389"/>
    </location>
</feature>
<dbReference type="InterPro" id="IPR011066">
    <property type="entry name" value="MscS_channel_C_sf"/>
</dbReference>
<dbReference type="Pfam" id="PF00924">
    <property type="entry name" value="MS_channel_2nd"/>
    <property type="match status" value="1"/>
</dbReference>
<comment type="subcellular location">
    <subcellularLocation>
        <location evidence="1">Cell membrane</location>
        <topology evidence="1">Multi-pass membrane protein</topology>
    </subcellularLocation>
</comment>
<name>A0A0E3S8G9_9EURY</name>
<dbReference type="InterPro" id="IPR023408">
    <property type="entry name" value="MscS_beta-dom_sf"/>
</dbReference>
<dbReference type="SUPFAM" id="SSF50182">
    <property type="entry name" value="Sm-like ribonucleoproteins"/>
    <property type="match status" value="1"/>
</dbReference>
<evidence type="ECO:0000256" key="1">
    <source>
        <dbReference type="ARBA" id="ARBA00004651"/>
    </source>
</evidence>
<evidence type="ECO:0000256" key="2">
    <source>
        <dbReference type="ARBA" id="ARBA00022475"/>
    </source>
</evidence>
<evidence type="ECO:0000259" key="8">
    <source>
        <dbReference type="Pfam" id="PF00924"/>
    </source>
</evidence>
<keyword evidence="10" id="KW-1185">Reference proteome</keyword>
<evidence type="ECO:0000313" key="9">
    <source>
        <dbReference type="EMBL" id="AKB75797.1"/>
    </source>
</evidence>
<keyword evidence="5 7" id="KW-0472">Membrane</keyword>
<dbReference type="Gene3D" id="2.30.30.60">
    <property type="match status" value="1"/>
</dbReference>
<dbReference type="Proteomes" id="UP000033072">
    <property type="component" value="Chromosome"/>
</dbReference>
<evidence type="ECO:0000256" key="5">
    <source>
        <dbReference type="ARBA" id="ARBA00023136"/>
    </source>
</evidence>
<feature type="transmembrane region" description="Helical" evidence="7">
    <location>
        <begin position="48"/>
        <end position="69"/>
    </location>
</feature>
<evidence type="ECO:0000313" key="10">
    <source>
        <dbReference type="Proteomes" id="UP000033072"/>
    </source>
</evidence>
<dbReference type="PATRIC" id="fig|1434111.4.peg.3369"/>
<gene>
    <name evidence="9" type="ORF">MSLAZ_2536</name>
</gene>
<dbReference type="EMBL" id="CP009515">
    <property type="protein sequence ID" value="AKB75797.1"/>
    <property type="molecule type" value="Genomic_DNA"/>
</dbReference>
<dbReference type="PANTHER" id="PTHR30566">
    <property type="entry name" value="YNAI-RELATED MECHANOSENSITIVE ION CHANNEL"/>
    <property type="match status" value="1"/>
</dbReference>
<proteinExistence type="predicted"/>
<organism evidence="9 10">
    <name type="scientific">Methanosarcina lacustris Z-7289</name>
    <dbReference type="NCBI Taxonomy" id="1434111"/>
    <lineage>
        <taxon>Archaea</taxon>
        <taxon>Methanobacteriati</taxon>
        <taxon>Methanobacteriota</taxon>
        <taxon>Stenosarchaea group</taxon>
        <taxon>Methanomicrobia</taxon>
        <taxon>Methanosarcinales</taxon>
        <taxon>Methanosarcinaceae</taxon>
        <taxon>Methanosarcina</taxon>
    </lineage>
</organism>
<keyword evidence="6" id="KW-0175">Coiled coil</keyword>
<dbReference type="PANTHER" id="PTHR30566:SF5">
    <property type="entry name" value="MECHANOSENSITIVE ION CHANNEL PROTEIN 1, MITOCHONDRIAL-RELATED"/>
    <property type="match status" value="1"/>
</dbReference>
<dbReference type="GeneID" id="24807375"/>
<feature type="transmembrane region" description="Helical" evidence="7">
    <location>
        <begin position="75"/>
        <end position="98"/>
    </location>
</feature>
<reference evidence="9 10" key="1">
    <citation type="submission" date="2014-07" db="EMBL/GenBank/DDBJ databases">
        <title>Methanogenic archaea and the global carbon cycle.</title>
        <authorList>
            <person name="Henriksen J.R."/>
            <person name="Luke J."/>
            <person name="Reinhart S."/>
            <person name="Benedict M.N."/>
            <person name="Youngblut N.D."/>
            <person name="Metcalf M.E."/>
            <person name="Whitaker R.J."/>
            <person name="Metcalf W.W."/>
        </authorList>
    </citation>
    <scope>NUCLEOTIDE SEQUENCE [LARGE SCALE GENOMIC DNA]</scope>
    <source>
        <strain evidence="9 10">Z-7289</strain>
    </source>
</reference>
<dbReference type="GO" id="GO:0005886">
    <property type="term" value="C:plasma membrane"/>
    <property type="evidence" value="ECO:0007669"/>
    <property type="project" value="UniProtKB-SubCell"/>
</dbReference>
<dbReference type="STRING" id="1434111.MSLAZ_2536"/>
<dbReference type="AlphaFoldDB" id="A0A0E3S8G9"/>
<accession>A0A0E3S8G9</accession>